<dbReference type="Proteomes" id="UP000054032">
    <property type="component" value="Unassembled WGS sequence"/>
</dbReference>
<gene>
    <name evidence="1" type="ORF">COCMIDRAFT_99763</name>
</gene>
<accession>W6ZJQ8</accession>
<dbReference type="GeneID" id="19129529"/>
<evidence type="ECO:0000313" key="1">
    <source>
        <dbReference type="EMBL" id="EUC43821.1"/>
    </source>
</evidence>
<keyword evidence="2" id="KW-1185">Reference proteome</keyword>
<dbReference type="AlphaFoldDB" id="W6ZJQ8"/>
<reference evidence="1 2" key="1">
    <citation type="journal article" date="2013" name="PLoS Genet.">
        <title>Comparative genome structure, secondary metabolite, and effector coding capacity across Cochliobolus pathogens.</title>
        <authorList>
            <person name="Condon B.J."/>
            <person name="Leng Y."/>
            <person name="Wu D."/>
            <person name="Bushley K.E."/>
            <person name="Ohm R.A."/>
            <person name="Otillar R."/>
            <person name="Martin J."/>
            <person name="Schackwitz W."/>
            <person name="Grimwood J."/>
            <person name="MohdZainudin N."/>
            <person name="Xue C."/>
            <person name="Wang R."/>
            <person name="Manning V.A."/>
            <person name="Dhillon B."/>
            <person name="Tu Z.J."/>
            <person name="Steffenson B.J."/>
            <person name="Salamov A."/>
            <person name="Sun H."/>
            <person name="Lowry S."/>
            <person name="LaButti K."/>
            <person name="Han J."/>
            <person name="Copeland A."/>
            <person name="Lindquist E."/>
            <person name="Barry K."/>
            <person name="Schmutz J."/>
            <person name="Baker S.E."/>
            <person name="Ciuffetti L.M."/>
            <person name="Grigoriev I.V."/>
            <person name="Zhong S."/>
            <person name="Turgeon B.G."/>
        </authorList>
    </citation>
    <scope>NUCLEOTIDE SEQUENCE [LARGE SCALE GENOMIC DNA]</scope>
    <source>
        <strain evidence="1 2">ATCC 44560</strain>
    </source>
</reference>
<evidence type="ECO:0000313" key="2">
    <source>
        <dbReference type="Proteomes" id="UP000054032"/>
    </source>
</evidence>
<protein>
    <submittedName>
        <fullName evidence="1">Uncharacterized protein</fullName>
    </submittedName>
</protein>
<proteinExistence type="predicted"/>
<sequence length="82" mass="9016">MDPLDRCHALLACLRHALGIGSCALQTPLYLFQHVCFALLSTNRHAAATCQRALSPLQPCCGLWVVNRARCSLYCYIPSLLA</sequence>
<dbReference type="EMBL" id="KI964018">
    <property type="protein sequence ID" value="EUC43821.1"/>
    <property type="molecule type" value="Genomic_DNA"/>
</dbReference>
<dbReference type="RefSeq" id="XP_007689650.1">
    <property type="nucleotide sequence ID" value="XM_007691460.1"/>
</dbReference>
<dbReference type="KEGG" id="bor:COCMIDRAFT_99763"/>
<organism evidence="1 2">
    <name type="scientific">Bipolaris oryzae ATCC 44560</name>
    <dbReference type="NCBI Taxonomy" id="930090"/>
    <lineage>
        <taxon>Eukaryota</taxon>
        <taxon>Fungi</taxon>
        <taxon>Dikarya</taxon>
        <taxon>Ascomycota</taxon>
        <taxon>Pezizomycotina</taxon>
        <taxon>Dothideomycetes</taxon>
        <taxon>Pleosporomycetidae</taxon>
        <taxon>Pleosporales</taxon>
        <taxon>Pleosporineae</taxon>
        <taxon>Pleosporaceae</taxon>
        <taxon>Bipolaris</taxon>
    </lineage>
</organism>
<name>W6ZJQ8_COCMI</name>
<dbReference type="OrthoDB" id="10395242at2759"/>
<dbReference type="HOGENOM" id="CLU_2557945_0_0_1"/>